<accession>A0A0U1L2Q6</accession>
<reference evidence="2" key="1">
    <citation type="submission" date="2015-03" db="EMBL/GenBank/DDBJ databases">
        <authorList>
            <person name="Nijsse Bart"/>
        </authorList>
    </citation>
    <scope>NUCLEOTIDE SEQUENCE [LARGE SCALE GENOMIC DNA]</scope>
</reference>
<evidence type="ECO:0000313" key="2">
    <source>
        <dbReference type="Proteomes" id="UP000049855"/>
    </source>
</evidence>
<organism evidence="1 2">
    <name type="scientific">Sporomusa ovata</name>
    <dbReference type="NCBI Taxonomy" id="2378"/>
    <lineage>
        <taxon>Bacteria</taxon>
        <taxon>Bacillati</taxon>
        <taxon>Bacillota</taxon>
        <taxon>Negativicutes</taxon>
        <taxon>Selenomonadales</taxon>
        <taxon>Sporomusaceae</taxon>
        <taxon>Sporomusa</taxon>
    </lineage>
</organism>
<dbReference type="EMBL" id="CTRP01000014">
    <property type="protein sequence ID" value="CQR73639.1"/>
    <property type="molecule type" value="Genomic_DNA"/>
</dbReference>
<dbReference type="Proteomes" id="UP000049855">
    <property type="component" value="Unassembled WGS sequence"/>
</dbReference>
<keyword evidence="2" id="KW-1185">Reference proteome</keyword>
<proteinExistence type="predicted"/>
<protein>
    <submittedName>
        <fullName evidence="1">Uncharacterized protein</fullName>
    </submittedName>
</protein>
<name>A0A0U1L2Q6_9FIRM</name>
<evidence type="ECO:0000313" key="1">
    <source>
        <dbReference type="EMBL" id="CQR73639.1"/>
    </source>
</evidence>
<sequence>MFLSTFLFDAYVINLPSPSSPARKPPKDGIWKVMLQIDIWQKPLAY</sequence>
<gene>
    <name evidence="1" type="ORF">SpAn4DRAFT_0101</name>
</gene>
<dbReference type="AlphaFoldDB" id="A0A0U1L2Q6"/>